<dbReference type="EMBL" id="CAXAMN010003180">
    <property type="protein sequence ID" value="CAK9003287.1"/>
    <property type="molecule type" value="Genomic_DNA"/>
</dbReference>
<keyword evidence="5" id="KW-1185">Reference proteome</keyword>
<dbReference type="InterPro" id="IPR012677">
    <property type="entry name" value="Nucleotide-bd_a/b_plait_sf"/>
</dbReference>
<reference evidence="4 5" key="1">
    <citation type="submission" date="2024-02" db="EMBL/GenBank/DDBJ databases">
        <authorList>
            <person name="Chen Y."/>
            <person name="Shah S."/>
            <person name="Dougan E. K."/>
            <person name="Thang M."/>
            <person name="Chan C."/>
        </authorList>
    </citation>
    <scope>NUCLEOTIDE SEQUENCE [LARGE SCALE GENOMIC DNA]</scope>
</reference>
<accession>A0ABP0IL19</accession>
<dbReference type="SUPFAM" id="SSF54928">
    <property type="entry name" value="RNA-binding domain, RBD"/>
    <property type="match status" value="1"/>
</dbReference>
<comment type="caution">
    <text evidence="4">The sequence shown here is derived from an EMBL/GenBank/DDBJ whole genome shotgun (WGS) entry which is preliminary data.</text>
</comment>
<organism evidence="4 5">
    <name type="scientific">Durusdinium trenchii</name>
    <dbReference type="NCBI Taxonomy" id="1381693"/>
    <lineage>
        <taxon>Eukaryota</taxon>
        <taxon>Sar</taxon>
        <taxon>Alveolata</taxon>
        <taxon>Dinophyceae</taxon>
        <taxon>Suessiales</taxon>
        <taxon>Symbiodiniaceae</taxon>
        <taxon>Durusdinium</taxon>
    </lineage>
</organism>
<name>A0ABP0IL19_9DINO</name>
<dbReference type="PANTHER" id="PTHR46388">
    <property type="entry name" value="NHL REPEAT-CONTAINING PROTEIN 2"/>
    <property type="match status" value="1"/>
</dbReference>
<dbReference type="SUPFAM" id="SSF101898">
    <property type="entry name" value="NHL repeat"/>
    <property type="match status" value="1"/>
</dbReference>
<feature type="domain" description="RRM" evidence="3">
    <location>
        <begin position="1281"/>
        <end position="1341"/>
    </location>
</feature>
<protein>
    <recommendedName>
        <fullName evidence="3">RRM domain-containing protein</fullName>
    </recommendedName>
</protein>
<proteinExistence type="predicted"/>
<keyword evidence="1" id="KW-0694">RNA-binding</keyword>
<sequence>MARLHDPRGLAVCRGELLIADYLNSRIRAYDLTTGIITTKVGSDHGYAGDGGAPHQAKLSGPAGVVCDELRGYWIADTGNSAIRGVRVTPGQSDVITTVVGGLGQGLASPGTWSTQAKLNHPMQLAMSVRWGAPRSLVYVESWNAVARFLPLGSRVMEGAVQQVIGTGSTGHVTSVGGKNIQLNRPEGVAVHSSTAFVADTMNHRIIMVPILEYEPLGCFKEVTVEGESTLVPTLEGDMEAGLSPAEGPCGEEMLDVNDAVARCAHATMRKETMKAINASCRSKGGHYAGYSCKVVSWDDVSRGTGPSGLSCWGANITDTYLKSRSGTPLFTLRADNWNERLGIIDAQRVALVAPGAPGLSAPGEAPTLRPVTLQRVLKEMGRYGHYAGLASDVDLSDALRDTKCSIRFQTTFLPVEASDTRPAVLEFATEAYNYNTMRDEDPRNLVLLCTSQGIAVQQDGRGAKKLFHHAADPSGRIHRYWLEAEETHHKVGGEQRETDAERAVALARGKATASVIGIPAMGQRFNVLMTIQVPLRQAPKRVTGGLSSVSWNGTGELVVTTVSQYELGDTLNQCKMLCSKSAYQMLSYKFHGRARSRSGHARGRGGKSSAARVSRGSEVDIWPGLTVQSPQRHPAEHVTVTVQLYHVVVGGVPSEEDVTAAIDDLENLYRACVEDGKLADGKFDFLKKPLSLDDLADIPKKVWSQPPEVMDFDVFPVCASAADADRWYRFNGASTTCEKGRGGLMANSAYRLIKEHAKDLLGNFYVIAGQALTTEALQEAEKPRAGYFGDRLASWLSAMDEPSQLAASATTRNIFFGDRGNNRVRVIFGSLGPQPQTQQFYCTNGLECVLNVEGNGFSEKDHIAFSRDYFTAPVVCGQDRLEEQFPQVHNLAQWSRLFLNKDFNLARISLPVVGQFIVCYCIGNVGKECDVTKEYEFKAGRLHVVGPNARSTVYALAGVPFDLALFGAAFRLTDRIRLIRMNETCGAGGETPVDDMLPFVRVPGNSSLKAGLGPWDEGTETYQVWRDLIIDEATELKVCWCDVAPCPYDSHFKVEAMYLSVGGPTQKTQVVEFGQRFDLLLEGPGGFKAADRVRLQDAQVPCNSPQRRADLEDALPLDATPCEISATSVRWCGVKIPLSAPSSLVACWCGALGGFNATNYTGVPAVWLTVNPGPPLQTDAGPVYRKGFCPRVQKYGSCKYCDGDDGKGGGKDGKGSWGGKDGKGWSPSGGGWDGGKGWGGGKGWSPGAYSGPGGVWNQFLKWNSGKGKGKDQRKKIDPSRTIWVGNIPADTKFQELKSHVELSGVVPLWAEVYSGKGAGTGAIGFKTEQEAAEAVMAAMD</sequence>
<dbReference type="Gene3D" id="3.30.70.330">
    <property type="match status" value="1"/>
</dbReference>
<evidence type="ECO:0000313" key="5">
    <source>
        <dbReference type="Proteomes" id="UP001642484"/>
    </source>
</evidence>
<dbReference type="InterPro" id="IPR000504">
    <property type="entry name" value="RRM_dom"/>
</dbReference>
<dbReference type="InterPro" id="IPR035979">
    <property type="entry name" value="RBD_domain_sf"/>
</dbReference>
<dbReference type="PROSITE" id="PS50102">
    <property type="entry name" value="RRM"/>
    <property type="match status" value="1"/>
</dbReference>
<feature type="compositionally biased region" description="Gly residues" evidence="2">
    <location>
        <begin position="1228"/>
        <end position="1248"/>
    </location>
</feature>
<evidence type="ECO:0000313" key="4">
    <source>
        <dbReference type="EMBL" id="CAK9003287.1"/>
    </source>
</evidence>
<dbReference type="Proteomes" id="UP001642484">
    <property type="component" value="Unassembled WGS sequence"/>
</dbReference>
<evidence type="ECO:0000259" key="3">
    <source>
        <dbReference type="PROSITE" id="PS50102"/>
    </source>
</evidence>
<evidence type="ECO:0000256" key="2">
    <source>
        <dbReference type="SAM" id="MobiDB-lite"/>
    </source>
</evidence>
<evidence type="ECO:0000256" key="1">
    <source>
        <dbReference type="PROSITE-ProRule" id="PRU00176"/>
    </source>
</evidence>
<feature type="region of interest" description="Disordered" evidence="2">
    <location>
        <begin position="1207"/>
        <end position="1248"/>
    </location>
</feature>
<gene>
    <name evidence="4" type="ORF">CCMP2556_LOCUS7228</name>
</gene>
<dbReference type="InterPro" id="IPR011042">
    <property type="entry name" value="6-blade_b-propeller_TolB-like"/>
</dbReference>
<dbReference type="PANTHER" id="PTHR46388:SF2">
    <property type="entry name" value="NHL REPEAT-CONTAINING PROTEIN 2"/>
    <property type="match status" value="1"/>
</dbReference>
<dbReference type="Gene3D" id="2.120.10.30">
    <property type="entry name" value="TolB, C-terminal domain"/>
    <property type="match status" value="2"/>
</dbReference>